<evidence type="ECO:0000256" key="4">
    <source>
        <dbReference type="ARBA" id="ARBA00012632"/>
    </source>
</evidence>
<proteinExistence type="inferred from homology"/>
<protein>
    <recommendedName>
        <fullName evidence="4">3-phytase</fullName>
        <ecNumber evidence="4">3.1.3.8</ecNumber>
    </recommendedName>
</protein>
<dbReference type="Pfam" id="PF00732">
    <property type="entry name" value="GMC_oxred_N"/>
    <property type="match status" value="1"/>
</dbReference>
<dbReference type="InterPro" id="IPR000172">
    <property type="entry name" value="GMC_OxRdtase_N"/>
</dbReference>
<dbReference type="InterPro" id="IPR000560">
    <property type="entry name" value="His_Pase_clade-2"/>
</dbReference>
<organism evidence="9 10">
    <name type="scientific">Fonsecaea erecta</name>
    <dbReference type="NCBI Taxonomy" id="1367422"/>
    <lineage>
        <taxon>Eukaryota</taxon>
        <taxon>Fungi</taxon>
        <taxon>Dikarya</taxon>
        <taxon>Ascomycota</taxon>
        <taxon>Pezizomycotina</taxon>
        <taxon>Eurotiomycetes</taxon>
        <taxon>Chaetothyriomycetidae</taxon>
        <taxon>Chaetothyriales</taxon>
        <taxon>Herpotrichiellaceae</taxon>
        <taxon>Fonsecaea</taxon>
    </lineage>
</organism>
<dbReference type="PANTHER" id="PTHR11552:SF147">
    <property type="entry name" value="CHOLINE DEHYDROGENASE, MITOCHONDRIAL"/>
    <property type="match status" value="1"/>
</dbReference>
<dbReference type="GO" id="GO:0016614">
    <property type="term" value="F:oxidoreductase activity, acting on CH-OH group of donors"/>
    <property type="evidence" value="ECO:0007669"/>
    <property type="project" value="InterPro"/>
</dbReference>
<evidence type="ECO:0000313" key="9">
    <source>
        <dbReference type="EMBL" id="OAP61859.1"/>
    </source>
</evidence>
<keyword evidence="7" id="KW-1133">Transmembrane helix</keyword>
<evidence type="ECO:0000256" key="6">
    <source>
        <dbReference type="ARBA" id="ARBA00022827"/>
    </source>
</evidence>
<dbReference type="Gene3D" id="3.50.50.60">
    <property type="entry name" value="FAD/NAD(P)-binding domain"/>
    <property type="match status" value="1"/>
</dbReference>
<dbReference type="PANTHER" id="PTHR11552">
    <property type="entry name" value="GLUCOSE-METHANOL-CHOLINE GMC OXIDOREDUCTASE"/>
    <property type="match status" value="1"/>
</dbReference>
<evidence type="ECO:0000256" key="7">
    <source>
        <dbReference type="SAM" id="Phobius"/>
    </source>
</evidence>
<dbReference type="EMBL" id="LVYI01000003">
    <property type="protein sequence ID" value="OAP61859.1"/>
    <property type="molecule type" value="Genomic_DNA"/>
</dbReference>
<dbReference type="SUPFAM" id="SSF51905">
    <property type="entry name" value="FAD/NAD(P)-binding domain"/>
    <property type="match status" value="1"/>
</dbReference>
<dbReference type="GO" id="GO:0050660">
    <property type="term" value="F:flavin adenine dinucleotide binding"/>
    <property type="evidence" value="ECO:0007669"/>
    <property type="project" value="InterPro"/>
</dbReference>
<dbReference type="RefSeq" id="XP_018695226.1">
    <property type="nucleotide sequence ID" value="XM_018835576.1"/>
</dbReference>
<dbReference type="Pfam" id="PF05199">
    <property type="entry name" value="GMC_oxred_C"/>
    <property type="match status" value="1"/>
</dbReference>
<feature type="transmembrane region" description="Helical" evidence="7">
    <location>
        <begin position="36"/>
        <end position="56"/>
    </location>
</feature>
<accession>A0A178ZPV6</accession>
<dbReference type="Proteomes" id="UP000078343">
    <property type="component" value="Unassembled WGS sequence"/>
</dbReference>
<keyword evidence="7" id="KW-0472">Membrane</keyword>
<dbReference type="GO" id="GO:0016158">
    <property type="term" value="F:inositol hexakisphosphate 3-phosphatase activity"/>
    <property type="evidence" value="ECO:0007669"/>
    <property type="project" value="UniProtKB-EC"/>
</dbReference>
<keyword evidence="6" id="KW-0274">FAD</keyword>
<dbReference type="Gene3D" id="3.40.50.1240">
    <property type="entry name" value="Phosphoglycerate mutase-like"/>
    <property type="match status" value="1"/>
</dbReference>
<dbReference type="STRING" id="1367422.A0A178ZPV6"/>
<comment type="similarity">
    <text evidence="2">Belongs to the histidine acid phosphatase family.</text>
</comment>
<dbReference type="SUPFAM" id="SSF53254">
    <property type="entry name" value="Phosphoglycerate mutase-like"/>
    <property type="match status" value="1"/>
</dbReference>
<evidence type="ECO:0000256" key="5">
    <source>
        <dbReference type="ARBA" id="ARBA00022630"/>
    </source>
</evidence>
<dbReference type="InterPro" id="IPR029033">
    <property type="entry name" value="His_PPase_superfam"/>
</dbReference>
<keyword evidence="7" id="KW-0812">Transmembrane</keyword>
<comment type="cofactor">
    <cofactor evidence="1">
        <name>FAD</name>
        <dbReference type="ChEBI" id="CHEBI:57692"/>
    </cofactor>
</comment>
<evidence type="ECO:0000256" key="1">
    <source>
        <dbReference type="ARBA" id="ARBA00001974"/>
    </source>
</evidence>
<dbReference type="EC" id="3.1.3.8" evidence="4"/>
<dbReference type="OrthoDB" id="269227at2759"/>
<feature type="domain" description="Glucose-methanol-choline oxidoreductase N-terminal" evidence="8">
    <location>
        <begin position="705"/>
        <end position="719"/>
    </location>
</feature>
<dbReference type="Pfam" id="PF00328">
    <property type="entry name" value="His_Phos_2"/>
    <property type="match status" value="1"/>
</dbReference>
<dbReference type="InterPro" id="IPR036188">
    <property type="entry name" value="FAD/NAD-bd_sf"/>
</dbReference>
<evidence type="ECO:0000313" key="10">
    <source>
        <dbReference type="Proteomes" id="UP000078343"/>
    </source>
</evidence>
<keyword evidence="10" id="KW-1185">Reference proteome</keyword>
<dbReference type="InterPro" id="IPR033379">
    <property type="entry name" value="Acid_Pase_AS"/>
</dbReference>
<dbReference type="PROSITE" id="PS00778">
    <property type="entry name" value="HIS_ACID_PHOSPHAT_2"/>
    <property type="match status" value="1"/>
</dbReference>
<sequence length="1016" mass="110329">MESLPRMGSEKEVYGLPSLRYDGFGRRHSSRRIRRGPIFVMMILIPLATIIVFLGLSGARGARSSTPLSDSCDTGAAGFQCEPAISHYWGQYSSFFSVPSDISTEIPDGCEVTFVQILSRHGARDPTASKTELYNDTIKQVQTNVKTFTGPYSFLANYSYTLGADQLTTFGQQQMVNSGTKFYSRYRSLAKSFEPFVRSSSENRVLESALNFTQGFHASRTADKSADVDSGYPYPVILQYEGNGFNNTLNHALCTDFENGTDSVIGEAARKAWAEIFIPPIQTRLNADLPGANLSVDQTVDMMDLCPFSTVANDAGIVSPFCALFTEPEWHSYAYYQTLGKYYGYSYGNPLGPTQGVGFVNELIARLTNTSVQDHTSTNHTLDDDPATFPLGRKLYADFSHDNDMTAIFSALGLYSDTQPLPNTTVVEAGAAGGYSAAWTVPFAARAYIEKMQCHGSSEDGGGTSGCVIAGRLAEAFPSPSDVSILVIEAGPDSTGNPLITMVGGLFQAMGGDLDWGLETVPQEHLDNRVLQLNRGKFLGGSSGFNGTLCIRGCKADYDDWELEGWSGDEMFGYMKKAETFHGKDWFKAAEGYHGTDGPLHVEPHDTAPISSHVLESLQDKGLPLIDDMFTTGEAAHACGHVPRTVHDGVRTFSTDYLKGHEDRVDIVVDTVVDKIVFERVGGEAVATGVEVVDSSGKRRVLKAGAYCSPTILLRSGIGPKEELAQIGVDCIIDSPGVVFVPYEVTQPNLTNDRFIHHANGAANSLETYQSSRSGFFSTFPFGVFALARLDDRLNTSALWRERAAGTPGTTRDAANLTPQQAHVEYMHTELYSGHVHGYPIPLDGKHGFEMMTLLFSQQSRGTVSLRSTNPHDKPVIDPRYLSDPLDLLMLAEGVRFAHSIVTSGSGTKDIVAPGVWMAGSKYAALGPETTREDWEPYVRQYSATAHHPAGTCRMGKDSDQMAVVDEKLQVKGVKGLMVADCSIMPSLNGGHTQMPAYAIGEKAAELLVKASEAKV</sequence>
<dbReference type="CDD" id="cd07061">
    <property type="entry name" value="HP_HAP_like"/>
    <property type="match status" value="1"/>
</dbReference>
<dbReference type="SUPFAM" id="SSF54373">
    <property type="entry name" value="FAD-linked reductases, C-terminal domain"/>
    <property type="match status" value="1"/>
</dbReference>
<name>A0A178ZPV6_9EURO</name>
<evidence type="ECO:0000256" key="2">
    <source>
        <dbReference type="ARBA" id="ARBA00005375"/>
    </source>
</evidence>
<comment type="similarity">
    <text evidence="3">Belongs to the GMC oxidoreductase family.</text>
</comment>
<dbReference type="GeneID" id="30008231"/>
<evidence type="ECO:0000256" key="3">
    <source>
        <dbReference type="ARBA" id="ARBA00010790"/>
    </source>
</evidence>
<evidence type="ECO:0000259" key="8">
    <source>
        <dbReference type="PROSITE" id="PS00624"/>
    </source>
</evidence>
<dbReference type="PROSITE" id="PS00624">
    <property type="entry name" value="GMC_OXRED_2"/>
    <property type="match status" value="1"/>
</dbReference>
<keyword evidence="5" id="KW-0285">Flavoprotein</keyword>
<gene>
    <name evidence="9" type="ORF">AYL99_04062</name>
</gene>
<dbReference type="InterPro" id="IPR007867">
    <property type="entry name" value="GMC_OxRtase_C"/>
</dbReference>
<dbReference type="InterPro" id="IPR012132">
    <property type="entry name" value="GMC_OxRdtase"/>
</dbReference>
<dbReference type="PROSITE" id="PS00616">
    <property type="entry name" value="HIS_ACID_PHOSPHAT_1"/>
    <property type="match status" value="1"/>
</dbReference>
<dbReference type="Gene3D" id="3.30.560.10">
    <property type="entry name" value="Glucose Oxidase, domain 3"/>
    <property type="match status" value="1"/>
</dbReference>
<comment type="caution">
    <text evidence="9">The sequence shown here is derived from an EMBL/GenBank/DDBJ whole genome shotgun (WGS) entry which is preliminary data.</text>
</comment>
<dbReference type="AlphaFoldDB" id="A0A178ZPV6"/>
<reference evidence="9 10" key="1">
    <citation type="submission" date="2016-04" db="EMBL/GenBank/DDBJ databases">
        <title>Draft genome of Fonsecaea erecta CBS 125763.</title>
        <authorList>
            <person name="Weiss V.A."/>
            <person name="Vicente V.A."/>
            <person name="Raittz R.T."/>
            <person name="Moreno L.F."/>
            <person name="De Souza E.M."/>
            <person name="Pedrosa F.O."/>
            <person name="Steffens M.B."/>
            <person name="Faoro H."/>
            <person name="Tadra-Sfeir M.Z."/>
            <person name="Najafzadeh M.J."/>
            <person name="Felipe M.S."/>
            <person name="Teixeira M."/>
            <person name="Sun J."/>
            <person name="Xi L."/>
            <person name="Gomes R."/>
            <person name="De Azevedo C.M."/>
            <person name="Salgado C.G."/>
            <person name="Da Silva M.B."/>
            <person name="Nascimento M.F."/>
            <person name="Queiroz-Telles F."/>
            <person name="Attili D.S."/>
            <person name="Gorbushina A."/>
        </authorList>
    </citation>
    <scope>NUCLEOTIDE SEQUENCE [LARGE SCALE GENOMIC DNA]</scope>
    <source>
        <strain evidence="9 10">CBS 125763</strain>
    </source>
</reference>